<feature type="transmembrane region" description="Helical" evidence="12">
    <location>
        <begin position="238"/>
        <end position="256"/>
    </location>
</feature>
<dbReference type="GO" id="GO:0005789">
    <property type="term" value="C:endoplasmic reticulum membrane"/>
    <property type="evidence" value="ECO:0007669"/>
    <property type="project" value="UniProtKB-SubCell"/>
</dbReference>
<dbReference type="Pfam" id="PF03908">
    <property type="entry name" value="Sec20"/>
    <property type="match status" value="1"/>
</dbReference>
<evidence type="ECO:0000256" key="4">
    <source>
        <dbReference type="ARBA" id="ARBA00022824"/>
    </source>
</evidence>
<evidence type="ECO:0000256" key="2">
    <source>
        <dbReference type="ARBA" id="ARBA00022448"/>
    </source>
</evidence>
<evidence type="ECO:0000256" key="8">
    <source>
        <dbReference type="ARBA" id="ARBA00023136"/>
    </source>
</evidence>
<feature type="compositionally biased region" description="Basic and acidic residues" evidence="11">
    <location>
        <begin position="403"/>
        <end position="422"/>
    </location>
</feature>
<evidence type="ECO:0000256" key="3">
    <source>
        <dbReference type="ARBA" id="ARBA00022692"/>
    </source>
</evidence>
<dbReference type="EMBL" id="KZ613912">
    <property type="protein sequence ID" value="PMD52040.1"/>
    <property type="molecule type" value="Genomic_DNA"/>
</dbReference>
<keyword evidence="15" id="KW-1185">Reference proteome</keyword>
<feature type="compositionally biased region" description="Basic and acidic residues" evidence="11">
    <location>
        <begin position="348"/>
        <end position="366"/>
    </location>
</feature>
<dbReference type="GO" id="GO:0031201">
    <property type="term" value="C:SNARE complex"/>
    <property type="evidence" value="ECO:0007669"/>
    <property type="project" value="TreeGrafter"/>
</dbReference>
<keyword evidence="2" id="KW-0813">Transport</keyword>
<evidence type="ECO:0000256" key="12">
    <source>
        <dbReference type="SAM" id="Phobius"/>
    </source>
</evidence>
<feature type="domain" description="Sec20 C-terminal" evidence="13">
    <location>
        <begin position="170"/>
        <end position="259"/>
    </location>
</feature>
<feature type="coiled-coil region" evidence="10">
    <location>
        <begin position="51"/>
        <end position="101"/>
    </location>
</feature>
<keyword evidence="6 12" id="KW-1133">Transmembrane helix</keyword>
<feature type="region of interest" description="Disordered" evidence="11">
    <location>
        <begin position="141"/>
        <end position="168"/>
    </location>
</feature>
<reference evidence="14 15" key="1">
    <citation type="submission" date="2016-04" db="EMBL/GenBank/DDBJ databases">
        <title>A degradative enzymes factory behind the ericoid mycorrhizal symbiosis.</title>
        <authorList>
            <consortium name="DOE Joint Genome Institute"/>
            <person name="Martino E."/>
            <person name="Morin E."/>
            <person name="Grelet G."/>
            <person name="Kuo A."/>
            <person name="Kohler A."/>
            <person name="Daghino S."/>
            <person name="Barry K."/>
            <person name="Choi C."/>
            <person name="Cichocki N."/>
            <person name="Clum A."/>
            <person name="Copeland A."/>
            <person name="Hainaut M."/>
            <person name="Haridas S."/>
            <person name="Labutti K."/>
            <person name="Lindquist E."/>
            <person name="Lipzen A."/>
            <person name="Khouja H.-R."/>
            <person name="Murat C."/>
            <person name="Ohm R."/>
            <person name="Olson A."/>
            <person name="Spatafora J."/>
            <person name="Veneault-Fourrey C."/>
            <person name="Henrissat B."/>
            <person name="Grigoriev I."/>
            <person name="Martin F."/>
            <person name="Perotto S."/>
        </authorList>
    </citation>
    <scope>NUCLEOTIDE SEQUENCE [LARGE SCALE GENOMIC DNA]</scope>
    <source>
        <strain evidence="14 15">E</strain>
    </source>
</reference>
<keyword evidence="5" id="KW-0931">ER-Golgi transport</keyword>
<feature type="compositionally biased region" description="Basic and acidic residues" evidence="11">
    <location>
        <begin position="383"/>
        <end position="393"/>
    </location>
</feature>
<feature type="compositionally biased region" description="Basic and acidic residues" evidence="11">
    <location>
        <begin position="156"/>
        <end position="167"/>
    </location>
</feature>
<dbReference type="RefSeq" id="XP_024728944.1">
    <property type="nucleotide sequence ID" value="XM_024877461.1"/>
</dbReference>
<dbReference type="InParanoid" id="A0A2J6SMU7"/>
<keyword evidence="8 12" id="KW-0472">Membrane</keyword>
<comment type="subcellular location">
    <subcellularLocation>
        <location evidence="1">Endoplasmic reticulum membrane</location>
        <topology evidence="1">Single-pass type IV membrane protein</topology>
    </subcellularLocation>
</comment>
<accession>A0A2J6SMU7</accession>
<evidence type="ECO:0000256" key="9">
    <source>
        <dbReference type="ARBA" id="ARBA00037934"/>
    </source>
</evidence>
<dbReference type="OrthoDB" id="46868at2759"/>
<keyword evidence="7 10" id="KW-0175">Coiled coil</keyword>
<comment type="similarity">
    <text evidence="9">Belongs to the SEC20 family.</text>
</comment>
<keyword evidence="3 12" id="KW-0812">Transmembrane</keyword>
<keyword evidence="4" id="KW-0256">Endoplasmic reticulum</keyword>
<evidence type="ECO:0000256" key="11">
    <source>
        <dbReference type="SAM" id="MobiDB-lite"/>
    </source>
</evidence>
<evidence type="ECO:0000313" key="14">
    <source>
        <dbReference type="EMBL" id="PMD52040.1"/>
    </source>
</evidence>
<evidence type="ECO:0000259" key="13">
    <source>
        <dbReference type="Pfam" id="PF03908"/>
    </source>
</evidence>
<dbReference type="InterPro" id="IPR056173">
    <property type="entry name" value="Sec20_C"/>
</dbReference>
<evidence type="ECO:0000256" key="6">
    <source>
        <dbReference type="ARBA" id="ARBA00022989"/>
    </source>
</evidence>
<evidence type="ECO:0000256" key="1">
    <source>
        <dbReference type="ARBA" id="ARBA00004163"/>
    </source>
</evidence>
<organism evidence="14 15">
    <name type="scientific">Hyaloscypha bicolor E</name>
    <dbReference type="NCBI Taxonomy" id="1095630"/>
    <lineage>
        <taxon>Eukaryota</taxon>
        <taxon>Fungi</taxon>
        <taxon>Dikarya</taxon>
        <taxon>Ascomycota</taxon>
        <taxon>Pezizomycotina</taxon>
        <taxon>Leotiomycetes</taxon>
        <taxon>Helotiales</taxon>
        <taxon>Hyaloscyphaceae</taxon>
        <taxon>Hyaloscypha</taxon>
        <taxon>Hyaloscypha bicolor</taxon>
    </lineage>
</organism>
<dbReference type="GeneID" id="36585538"/>
<sequence>MSFQTLSERLTALQESNAQLKELIGRLATIKFQPGSIPLYNEEGNVITELTSEIQQTLKDQDEDLELLQEDVCDLDSGRHGSELEQQKDRLDQAVKRAVKELKGCQTAFRRAQLTARRNLQIAQRAERELLLQSYLEPRSSTALPMAGQQRRRKEQNKELSKEEKEVNASTDVTLALRRTHDMMTAELSRSQFAHDTLKESTAALAQLSETYSALDTMLSRSRNLLGTLLTSQKSDTWYLETAFYILLATIAWLVWRRLLYGPTWWILWFLPRTFFRGCFGILTFMGVIGGRKTDVGVSSVAGGETVVHISGTRGPKVAMAGQKAPSIQVGGGGKGGPAKATGTLQGRPHEAAGDSVSEKVGKIIDESGDAPIEDEGAGSEKGTSDEEAKGEEVESQPNPKKRMWEEEKESATEAKRKNDEL</sequence>
<feature type="region of interest" description="Disordered" evidence="11">
    <location>
        <begin position="315"/>
        <end position="422"/>
    </location>
</feature>
<protein>
    <recommendedName>
        <fullName evidence="13">Sec20 C-terminal domain-containing protein</fullName>
    </recommendedName>
</protein>
<evidence type="ECO:0000313" key="15">
    <source>
        <dbReference type="Proteomes" id="UP000235371"/>
    </source>
</evidence>
<feature type="transmembrane region" description="Helical" evidence="12">
    <location>
        <begin position="268"/>
        <end position="289"/>
    </location>
</feature>
<dbReference type="AlphaFoldDB" id="A0A2J6SMU7"/>
<gene>
    <name evidence="14" type="ORF">K444DRAFT_574975</name>
</gene>
<dbReference type="PANTHER" id="PTHR12825">
    <property type="entry name" value="BNIP1-RELATED"/>
    <property type="match status" value="1"/>
</dbReference>
<dbReference type="GO" id="GO:0005484">
    <property type="term" value="F:SNAP receptor activity"/>
    <property type="evidence" value="ECO:0007669"/>
    <property type="project" value="InterPro"/>
</dbReference>
<dbReference type="PANTHER" id="PTHR12825:SF0">
    <property type="entry name" value="VESICLE TRANSPORT PROTEIN SEC20"/>
    <property type="match status" value="1"/>
</dbReference>
<dbReference type="Proteomes" id="UP000235371">
    <property type="component" value="Unassembled WGS sequence"/>
</dbReference>
<name>A0A2J6SMU7_9HELO</name>
<proteinExistence type="inferred from homology"/>
<dbReference type="GO" id="GO:0006890">
    <property type="term" value="P:retrograde vesicle-mediated transport, Golgi to endoplasmic reticulum"/>
    <property type="evidence" value="ECO:0007669"/>
    <property type="project" value="InterPro"/>
</dbReference>
<evidence type="ECO:0000256" key="7">
    <source>
        <dbReference type="ARBA" id="ARBA00023054"/>
    </source>
</evidence>
<evidence type="ECO:0000256" key="10">
    <source>
        <dbReference type="SAM" id="Coils"/>
    </source>
</evidence>
<feature type="compositionally biased region" description="Acidic residues" evidence="11">
    <location>
        <begin position="367"/>
        <end position="378"/>
    </location>
</feature>
<evidence type="ECO:0000256" key="5">
    <source>
        <dbReference type="ARBA" id="ARBA00022892"/>
    </source>
</evidence>
<dbReference type="InterPro" id="IPR005606">
    <property type="entry name" value="Sec20"/>
</dbReference>
<dbReference type="STRING" id="1095630.A0A2J6SMU7"/>